<gene>
    <name evidence="4" type="ORF">F444_04428</name>
</gene>
<proteinExistence type="predicted"/>
<dbReference type="PANTHER" id="PTHR23287">
    <property type="entry name" value="RUBY-EYE2-LIKE PROTEIN"/>
    <property type="match status" value="1"/>
</dbReference>
<keyword evidence="1" id="KW-0862">Zinc</keyword>
<evidence type="ECO:0000256" key="2">
    <source>
        <dbReference type="SAM" id="MobiDB-lite"/>
    </source>
</evidence>
<evidence type="ECO:0000259" key="3">
    <source>
        <dbReference type="PROSITE" id="PS50089"/>
    </source>
</evidence>
<protein>
    <recommendedName>
        <fullName evidence="3">RING-type domain-containing protein</fullName>
    </recommendedName>
</protein>
<evidence type="ECO:0000256" key="1">
    <source>
        <dbReference type="PROSITE-ProRule" id="PRU00175"/>
    </source>
</evidence>
<dbReference type="SMART" id="SM00184">
    <property type="entry name" value="RING"/>
    <property type="match status" value="1"/>
</dbReference>
<dbReference type="Gene3D" id="2.130.10.10">
    <property type="entry name" value="YVTN repeat-like/Quinoprotein amine dehydrogenase"/>
    <property type="match status" value="1"/>
</dbReference>
<dbReference type="PROSITE" id="PS50089">
    <property type="entry name" value="ZF_RING_2"/>
    <property type="match status" value="1"/>
</dbReference>
<dbReference type="EMBL" id="ANJA01000890">
    <property type="protein sequence ID" value="ETO81218.1"/>
    <property type="molecule type" value="Genomic_DNA"/>
</dbReference>
<feature type="domain" description="RING-type" evidence="3">
    <location>
        <begin position="1536"/>
        <end position="1567"/>
    </location>
</feature>
<dbReference type="EMBL" id="ANJA01000890">
    <property type="protein sequence ID" value="ETO81219.1"/>
    <property type="molecule type" value="Genomic_DNA"/>
</dbReference>
<dbReference type="Gene3D" id="3.30.40.10">
    <property type="entry name" value="Zinc/RING finger domain, C3HC4 (zinc finger)"/>
    <property type="match status" value="1"/>
</dbReference>
<dbReference type="CDD" id="cd16484">
    <property type="entry name" value="RING-H2_Vps"/>
    <property type="match status" value="1"/>
</dbReference>
<dbReference type="OrthoDB" id="19493at2759"/>
<dbReference type="EMBL" id="ANJA01000890">
    <property type="protein sequence ID" value="ETO81217.1"/>
    <property type="molecule type" value="Genomic_DNA"/>
</dbReference>
<comment type="caution">
    <text evidence="4">The sequence shown here is derived from an EMBL/GenBank/DDBJ whole genome shotgun (WGS) entry which is preliminary data.</text>
</comment>
<sequence>MPPNGGDAAATPVRSRPLLHYKDLGLGTQNRKVRFTCVHASENFIACGANNGSVYLYATSALGRSESDRVSAKYHLVKTISPPSNDRVAVTCLSICPLQKRLVVGTMRGVVYAIQLSDYHKIGEKVEFSHDFHAGFPVTCFLWDRRGTRLFSACNAGLVCQTVLRAGVSAIFGSTDTELLLKEETGIVQLDLAKSERSYILMVSSQLRVLLLNLTAGDGSAVQIGTKARQGSYGACFFSSLNVEAIDPAKKREIRVFSSRPGRRVWVADPQSGTVSSTLKFSLSKNPTQFLRSPECAMEEGIQPRNLSINKLGRFQFVQDPSYAPQDVKDATTLLVSWNVGSSVLFFLDPFAVEIVEWHLDLGIIHDLKIINETTLVVLHGDAPKVSLIQSCSADQFLQIYGSEDMKKAVELAVEFKLNDAFVLESLQSQWLAHLDKIGAKPREYDELTSSLKALVDKTKALEEEYRVAVESGLPTPTDSQPLQVIFKQRPQQAVSAAANATSDLFAGPNDSTDTEVTLGTGSTLHKPIEYFEVLAPSDQSYSKSICAPDGSFVEARLMEIPELPRANFVLAGDYRENYMEEVMEEVKRSEQIRNEEGTMNMNLLPVLKDGSTAAAKAFSTFIPGSSMLTHLIDGSIITDPFGRSDASGIFNDFPEFDGDELVIDPDPRLLQRRYTHGQRLKADTNECSVLRIAMSTIGEADESNLDTEVLLEAISMDIWDSNLKYTSNLPISEQLNLPESGQDSKENGSAHAGRWHNEKRVKENERQAQLRDSKPALIEPLKVQTSIPTAPSSGASTPVNKIKQRLVHRASMSPDASRAAQRAIQKHFGATPSCEIKLKCIVGGRIAVSPELEPTIRRDVTELASELHAASATAEKTKHLARRLWPASGITRVCACLTSLYLLQGDMHQVQTTISAWLNCFDPTAQHEGPEGSDDSIENKSELTNAPAATTGFARGEALVDGDGLPLTRGDWNLVRTLVSIYFAIWAAGSKLHLHPLNQKDHADGEFCRLYETEMGITMTLEPRYQWDSDDDNSETESTTAEEAEAFVAKYGVYINPDLAAEVCNLRQFTGALKIVLDEVVASADMEETCDDIVSWISEKESGKAFSTLKERDSLCLLLHLLDILLKKCPQETIELCVSKYPVLYPWNIEQALFGKELDWEAAEEGTREIYKPATVAQTSKYFRYLVRLLEEKGDEAGKDAKVVSRCLELCFAGDAVVANLFDEERSSRLAWVAALIRQPDRFMYDHSTCWKIFAENKAFSALMELTVLSLRDEDDEGALKRGFTELSELVTLITKSDELVVFDAVFERVAVLPHSSEECLSEILSQIQTSVSIENRNERLCSAVIHALLNSVDLGYGMRLLARYPMLFPAAPLQTYHTIVETHVLTERQKHEIVQILEIVDTNVWASYKEDVSATSSVSFAPQLAAILQLEMDALFPAMSREQYELWEAKCRQYDEETKSHRQSKVEETGIDIGSLCRPISPDRGTTRGAGSRMSLGAAPMACRSFEYRNSDWGGEVQLHDSTCGTCDLPVVIICDNNANLDVVLLPCGHAFHEHCLEDNSCPVCLEANLSTLDCF</sequence>
<evidence type="ECO:0000313" key="4">
    <source>
        <dbReference type="EMBL" id="ETO81218.1"/>
    </source>
</evidence>
<dbReference type="InterPro" id="IPR036322">
    <property type="entry name" value="WD40_repeat_dom_sf"/>
</dbReference>
<feature type="compositionally biased region" description="Basic and acidic residues" evidence="2">
    <location>
        <begin position="756"/>
        <end position="772"/>
    </location>
</feature>
<organism evidence="4 5">
    <name type="scientific">Phytophthora nicotianae P1976</name>
    <dbReference type="NCBI Taxonomy" id="1317066"/>
    <lineage>
        <taxon>Eukaryota</taxon>
        <taxon>Sar</taxon>
        <taxon>Stramenopiles</taxon>
        <taxon>Oomycota</taxon>
        <taxon>Peronosporomycetes</taxon>
        <taxon>Peronosporales</taxon>
        <taxon>Peronosporaceae</taxon>
        <taxon>Phytophthora</taxon>
    </lineage>
</organism>
<dbReference type="SUPFAM" id="SSF50978">
    <property type="entry name" value="WD40 repeat-like"/>
    <property type="match status" value="1"/>
</dbReference>
<reference evidence="4 5" key="1">
    <citation type="submission" date="2013-11" db="EMBL/GenBank/DDBJ databases">
        <title>The Genome Sequence of Phytophthora parasitica P1976.</title>
        <authorList>
            <consortium name="The Broad Institute Genomics Platform"/>
            <person name="Russ C."/>
            <person name="Tyler B."/>
            <person name="Panabieres F."/>
            <person name="Shan W."/>
            <person name="Tripathy S."/>
            <person name="Grunwald N."/>
            <person name="Machado M."/>
            <person name="Johnson C.S."/>
            <person name="Walker B."/>
            <person name="Young S."/>
            <person name="Zeng Q."/>
            <person name="Gargeya S."/>
            <person name="Fitzgerald M."/>
            <person name="Haas B."/>
            <person name="Abouelleil A."/>
            <person name="Allen A.W."/>
            <person name="Alvarado L."/>
            <person name="Arachchi H.M."/>
            <person name="Berlin A.M."/>
            <person name="Chapman S.B."/>
            <person name="Gainer-Dewar J."/>
            <person name="Goldberg J."/>
            <person name="Griggs A."/>
            <person name="Gujja S."/>
            <person name="Hansen M."/>
            <person name="Howarth C."/>
            <person name="Imamovic A."/>
            <person name="Ireland A."/>
            <person name="Larimer J."/>
            <person name="McCowan C."/>
            <person name="Murphy C."/>
            <person name="Pearson M."/>
            <person name="Poon T.W."/>
            <person name="Priest M."/>
            <person name="Roberts A."/>
            <person name="Saif S."/>
            <person name="Shea T."/>
            <person name="Sisk P."/>
            <person name="Sykes S."/>
            <person name="Wortman J."/>
            <person name="Nusbaum C."/>
            <person name="Birren B."/>
        </authorList>
    </citation>
    <scope>NUCLEOTIDE SEQUENCE [LARGE SCALE GENOMIC DNA]</scope>
    <source>
        <strain evidence="4 5">P1976</strain>
    </source>
</reference>
<dbReference type="InterPro" id="IPR015943">
    <property type="entry name" value="WD40/YVTN_repeat-like_dom_sf"/>
</dbReference>
<name>A0A081AQQ7_PHYNI</name>
<feature type="region of interest" description="Disordered" evidence="2">
    <location>
        <begin position="736"/>
        <end position="772"/>
    </location>
</feature>
<accession>A0A081AQQ7</accession>
<dbReference type="GO" id="GO:0008270">
    <property type="term" value="F:zinc ion binding"/>
    <property type="evidence" value="ECO:0007669"/>
    <property type="project" value="UniProtKB-KW"/>
</dbReference>
<dbReference type="InterPro" id="IPR001841">
    <property type="entry name" value="Znf_RING"/>
</dbReference>
<dbReference type="PANTHER" id="PTHR23287:SF16">
    <property type="entry name" value="TECTONIN BETA-PROPELLER REPEAT-CONTAINING PROTEIN 2"/>
    <property type="match status" value="1"/>
</dbReference>
<dbReference type="SUPFAM" id="SSF57850">
    <property type="entry name" value="RING/U-box"/>
    <property type="match status" value="1"/>
</dbReference>
<dbReference type="Proteomes" id="UP000028582">
    <property type="component" value="Unassembled WGS sequence"/>
</dbReference>
<keyword evidence="1" id="KW-0863">Zinc-finger</keyword>
<dbReference type="InterPro" id="IPR013083">
    <property type="entry name" value="Znf_RING/FYVE/PHD"/>
</dbReference>
<evidence type="ECO:0000313" key="5">
    <source>
        <dbReference type="Proteomes" id="UP000028582"/>
    </source>
</evidence>
<dbReference type="EMBL" id="ANJA01000890">
    <property type="protein sequence ID" value="ETO81220.1"/>
    <property type="molecule type" value="Genomic_DNA"/>
</dbReference>
<keyword evidence="1" id="KW-0479">Metal-binding</keyword>